<proteinExistence type="predicted"/>
<dbReference type="PROSITE" id="PS50887">
    <property type="entry name" value="GGDEF"/>
    <property type="match status" value="1"/>
</dbReference>
<keyword evidence="5" id="KW-1185">Reference proteome</keyword>
<dbReference type="InterPro" id="IPR029787">
    <property type="entry name" value="Nucleotide_cyclase"/>
</dbReference>
<dbReference type="EC" id="2.7.7.65" evidence="1"/>
<dbReference type="PANTHER" id="PTHR45138:SF2">
    <property type="entry name" value="DIGUANYLATE CYCLASE VDCA"/>
    <property type="match status" value="1"/>
</dbReference>
<dbReference type="SUPFAM" id="SSF55073">
    <property type="entry name" value="Nucleotide cyclase"/>
    <property type="match status" value="1"/>
</dbReference>
<evidence type="ECO:0000256" key="1">
    <source>
        <dbReference type="ARBA" id="ARBA00012528"/>
    </source>
</evidence>
<dbReference type="Gene3D" id="3.30.70.270">
    <property type="match status" value="1"/>
</dbReference>
<dbReference type="CDD" id="cd01949">
    <property type="entry name" value="GGDEF"/>
    <property type="match status" value="1"/>
</dbReference>
<evidence type="ECO:0000259" key="3">
    <source>
        <dbReference type="PROSITE" id="PS50887"/>
    </source>
</evidence>
<dbReference type="PANTHER" id="PTHR45138">
    <property type="entry name" value="REGULATORY COMPONENTS OF SENSORY TRANSDUCTION SYSTEM"/>
    <property type="match status" value="1"/>
</dbReference>
<feature type="coiled-coil region" evidence="2">
    <location>
        <begin position="153"/>
        <end position="180"/>
    </location>
</feature>
<name>A0ABQ0J945_9VIBR</name>
<reference evidence="5" key="1">
    <citation type="submission" date="2014-09" db="EMBL/GenBank/DDBJ databases">
        <title>Vibrio variabilis JCM 19239. (C206) whole genome shotgun sequence.</title>
        <authorList>
            <person name="Sawabe T."/>
            <person name="Meirelles P."/>
            <person name="Nakanishi M."/>
            <person name="Sayaka M."/>
            <person name="Hattori M."/>
            <person name="Ohkuma M."/>
        </authorList>
    </citation>
    <scope>NUCLEOTIDE SEQUENCE [LARGE SCALE GENOMIC DNA]</scope>
    <source>
        <strain evidence="5">JCM 19239</strain>
    </source>
</reference>
<evidence type="ECO:0000313" key="4">
    <source>
        <dbReference type="EMBL" id="GAL25277.1"/>
    </source>
</evidence>
<evidence type="ECO:0000256" key="2">
    <source>
        <dbReference type="SAM" id="Coils"/>
    </source>
</evidence>
<feature type="domain" description="GGDEF" evidence="3">
    <location>
        <begin position="207"/>
        <end position="340"/>
    </location>
</feature>
<dbReference type="Pfam" id="PF00990">
    <property type="entry name" value="GGDEF"/>
    <property type="match status" value="1"/>
</dbReference>
<dbReference type="InterPro" id="IPR043128">
    <property type="entry name" value="Rev_trsase/Diguanyl_cyclase"/>
</dbReference>
<dbReference type="InterPro" id="IPR050469">
    <property type="entry name" value="Diguanylate_Cyclase"/>
</dbReference>
<accession>A0ABQ0J945</accession>
<organism evidence="4 5">
    <name type="scientific">Vibrio variabilis</name>
    <dbReference type="NCBI Taxonomy" id="990271"/>
    <lineage>
        <taxon>Bacteria</taxon>
        <taxon>Pseudomonadati</taxon>
        <taxon>Pseudomonadota</taxon>
        <taxon>Gammaproteobacteria</taxon>
        <taxon>Vibrionales</taxon>
        <taxon>Vibrionaceae</taxon>
        <taxon>Vibrio</taxon>
    </lineage>
</organism>
<evidence type="ECO:0000313" key="5">
    <source>
        <dbReference type="Proteomes" id="UP000029223"/>
    </source>
</evidence>
<comment type="caution">
    <text evidence="4">The sequence shown here is derived from an EMBL/GenBank/DDBJ whole genome shotgun (WGS) entry which is preliminary data.</text>
</comment>
<protein>
    <recommendedName>
        <fullName evidence="1">diguanylate cyclase</fullName>
        <ecNumber evidence="1">2.7.7.65</ecNumber>
    </recommendedName>
</protein>
<reference evidence="5" key="2">
    <citation type="submission" date="2014-09" db="EMBL/GenBank/DDBJ databases">
        <authorList>
            <consortium name="NBRP consortium"/>
            <person name="Sawabe T."/>
            <person name="Meirelles P."/>
            <person name="Nakanishi M."/>
            <person name="Sayaka M."/>
            <person name="Hattori M."/>
            <person name="Ohkuma M."/>
        </authorList>
    </citation>
    <scope>NUCLEOTIDE SEQUENCE [LARGE SCALE GENOMIC DNA]</scope>
    <source>
        <strain evidence="5">JCM 19239</strain>
    </source>
</reference>
<dbReference type="NCBIfam" id="TIGR00254">
    <property type="entry name" value="GGDEF"/>
    <property type="match status" value="1"/>
</dbReference>
<dbReference type="Proteomes" id="UP000029223">
    <property type="component" value="Unassembled WGS sequence"/>
</dbReference>
<gene>
    <name evidence="4" type="ORF">JCM19239_5167</name>
</gene>
<sequence length="340" mass="37803">MKKNDFQKSAANLKKAVPLMVKHHVPATPANYALWYTYVDQTIPELNADMDAILKDYDVLPPVNSASLYRNHIADKAEVDLQDLKVNLEAIVTEMSSSMSDALTDTTDFSKALENSFDGLSSSLDAERAPTLDDVMPLIKQLVDEASEIRHSTDFIQGQLKNASDEISRLKSQLAKVQCNAMFDSLTTLYNRGAFDADLTMFCQAKQPMSLILLDIDHFKKFNDEMGHLFGDTILKGISQRLKQACRGGIAAYRFGGEEFALIVPNKSLRVARQMADALRLAIEKMTIKDRKNGNKVGNITASFGVAEFVAGDSYASLVERADKQLYDAKRSGRNRVMPF</sequence>
<keyword evidence="2" id="KW-0175">Coiled coil</keyword>
<dbReference type="EMBL" id="BBMS01000008">
    <property type="protein sequence ID" value="GAL25277.1"/>
    <property type="molecule type" value="Genomic_DNA"/>
</dbReference>
<dbReference type="InterPro" id="IPR000160">
    <property type="entry name" value="GGDEF_dom"/>
</dbReference>
<dbReference type="SMART" id="SM00267">
    <property type="entry name" value="GGDEF"/>
    <property type="match status" value="1"/>
</dbReference>